<dbReference type="Pfam" id="PF00361">
    <property type="entry name" value="Proton_antipo_M"/>
    <property type="match status" value="1"/>
</dbReference>
<keyword evidence="2 3" id="KW-0812">Transmembrane</keyword>
<sequence length="87" mass="9532">MALFPSEMPGHCGHKRVARRRRTPTPVCTLLSGVMVELGVFGVWRVYGDVFAGPGGIPAADLQRVLLVLGVLTGVLGAVMRWYQRHF</sequence>
<evidence type="ECO:0000256" key="2">
    <source>
        <dbReference type="RuleBase" id="RU000320"/>
    </source>
</evidence>
<evidence type="ECO:0000313" key="5">
    <source>
        <dbReference type="EMBL" id="GAA2665064.1"/>
    </source>
</evidence>
<comment type="caution">
    <text evidence="5">The sequence shown here is derived from an EMBL/GenBank/DDBJ whole genome shotgun (WGS) entry which is preliminary data.</text>
</comment>
<evidence type="ECO:0000313" key="6">
    <source>
        <dbReference type="Proteomes" id="UP001500151"/>
    </source>
</evidence>
<evidence type="ECO:0000256" key="3">
    <source>
        <dbReference type="SAM" id="Phobius"/>
    </source>
</evidence>
<dbReference type="InterPro" id="IPR001750">
    <property type="entry name" value="ND/Mrp_TM"/>
</dbReference>
<proteinExistence type="predicted"/>
<comment type="subcellular location">
    <subcellularLocation>
        <location evidence="1">Endomembrane system</location>
        <topology evidence="1">Multi-pass membrane protein</topology>
    </subcellularLocation>
    <subcellularLocation>
        <location evidence="2">Membrane</location>
        <topology evidence="2">Multi-pass membrane protein</topology>
    </subcellularLocation>
</comment>
<organism evidence="5 6">
    <name type="scientific">Streptomyces vastus</name>
    <dbReference type="NCBI Taxonomy" id="285451"/>
    <lineage>
        <taxon>Bacteria</taxon>
        <taxon>Bacillati</taxon>
        <taxon>Actinomycetota</taxon>
        <taxon>Actinomycetes</taxon>
        <taxon>Kitasatosporales</taxon>
        <taxon>Streptomycetaceae</taxon>
        <taxon>Streptomyces</taxon>
    </lineage>
</organism>
<dbReference type="Proteomes" id="UP001500151">
    <property type="component" value="Unassembled WGS sequence"/>
</dbReference>
<dbReference type="EMBL" id="BAAASJ010000125">
    <property type="protein sequence ID" value="GAA2665064.1"/>
    <property type="molecule type" value="Genomic_DNA"/>
</dbReference>
<feature type="domain" description="NADH:quinone oxidoreductase/Mrp antiporter transmembrane" evidence="4">
    <location>
        <begin position="23"/>
        <end position="82"/>
    </location>
</feature>
<keyword evidence="3" id="KW-1133">Transmembrane helix</keyword>
<evidence type="ECO:0000256" key="1">
    <source>
        <dbReference type="ARBA" id="ARBA00004127"/>
    </source>
</evidence>
<protein>
    <recommendedName>
        <fullName evidence="4">NADH:quinone oxidoreductase/Mrp antiporter transmembrane domain-containing protein</fullName>
    </recommendedName>
</protein>
<gene>
    <name evidence="5" type="ORF">GCM10010307_87270</name>
</gene>
<evidence type="ECO:0000259" key="4">
    <source>
        <dbReference type="Pfam" id="PF00361"/>
    </source>
</evidence>
<feature type="transmembrane region" description="Helical" evidence="3">
    <location>
        <begin position="25"/>
        <end position="44"/>
    </location>
</feature>
<name>A0ABN3S0S3_9ACTN</name>
<keyword evidence="6" id="KW-1185">Reference proteome</keyword>
<keyword evidence="3" id="KW-0472">Membrane</keyword>
<accession>A0ABN3S0S3</accession>
<reference evidence="5 6" key="1">
    <citation type="journal article" date="2019" name="Int. J. Syst. Evol. Microbiol.">
        <title>The Global Catalogue of Microorganisms (GCM) 10K type strain sequencing project: providing services to taxonomists for standard genome sequencing and annotation.</title>
        <authorList>
            <consortium name="The Broad Institute Genomics Platform"/>
            <consortium name="The Broad Institute Genome Sequencing Center for Infectious Disease"/>
            <person name="Wu L."/>
            <person name="Ma J."/>
        </authorList>
    </citation>
    <scope>NUCLEOTIDE SEQUENCE [LARGE SCALE GENOMIC DNA]</scope>
    <source>
        <strain evidence="5 6">JCM 4524</strain>
    </source>
</reference>
<feature type="transmembrane region" description="Helical" evidence="3">
    <location>
        <begin position="64"/>
        <end position="83"/>
    </location>
</feature>